<keyword evidence="2" id="KW-1185">Reference proteome</keyword>
<dbReference type="Proteomes" id="UP001060170">
    <property type="component" value="Chromosome 16"/>
</dbReference>
<reference evidence="1 2" key="3">
    <citation type="journal article" date="2022" name="Microbiol. Spectr.">
        <title>Folding features and dynamics of 3D genome architecture in plant fungal pathogens.</title>
        <authorList>
            <person name="Xia C."/>
        </authorList>
    </citation>
    <scope>NUCLEOTIDE SEQUENCE [LARGE SCALE GENOMIC DNA]</scope>
    <source>
        <strain evidence="1 2">93-210</strain>
    </source>
</reference>
<sequence>MIQAGLIKGPATQLYGRHNRLLQSKRFLSCTRNGLLCSVPFMQKKLPYTSSRFRQLCTYYLTVAFSGSSSHLKVIRSYLHLSNNSNLSSKVHFRLSSVLTMVYTQHSIPAKALREFKLGQSITITSSKTTTPPNHVIHNSRPTGNQSSSTHYLKPELNSFNLNKFNKDTLSAPPSAHLQTSRQITKSSAAPPNHADTYYDERNNLQQVVARYQIKATPEWQSPVPNSSASTKFEKLQDPFIRFFQSIGDFFARLWSGIAKKLMILLADKKGQILPSHREPSLPQLYKLVIPISGCNLEIEGCVVHSEKLQDVHYQIYRRPDITEREIKADIIFLPENPLNGPMDVSPFMAAYIHAGHRIIIPQVSGSGAHSDVGHQSRVIATVLRHLKFKDLESEKSHRLGHAYTGMETISTEIAPSLSSSLSSSSPSPGRPIFLLGLGSHAALVALSYPLEVGQPIYGSPKTVGLSGALSIPSVSARAEPPRSLMGKLNSFCYSVNSGMTGLGWWAQGSAKQARAEFKSYGPLPSIHGIIAIGPMLEPSGESSQRSVWFKKSKAVSQGIGPANYSPSMNNAIKKLHLNASNIRVPVMIAHGIKEAFSLVEGINSFYGALASEDSTLIFCPTLRHSGDLAGDAARNGLAKACIKWIGKITDSLGPKAVSPDASMETLCLPTQKGIPQSINRDASTTIVGTVASPTLTLEALTLDIESQDGRLASAPEEVNSSSDFGSWFGDDAASSGTLSRNTSNDGSIHSLNSQSASLSLGSYLYSPDLIGSMSTEIKLLNSDSPHLSSCLSTPAPRTPASEYFSFLPSSAKILDHDHGPHDVVSVIKSKRSSCQSLSCVDIPGSSLGFH</sequence>
<organism evidence="1 2">
    <name type="scientific">Puccinia striiformis f. sp. tritici</name>
    <dbReference type="NCBI Taxonomy" id="168172"/>
    <lineage>
        <taxon>Eukaryota</taxon>
        <taxon>Fungi</taxon>
        <taxon>Dikarya</taxon>
        <taxon>Basidiomycota</taxon>
        <taxon>Pucciniomycotina</taxon>
        <taxon>Pucciniomycetes</taxon>
        <taxon>Pucciniales</taxon>
        <taxon>Pucciniaceae</taxon>
        <taxon>Puccinia</taxon>
    </lineage>
</organism>
<proteinExistence type="predicted"/>
<reference evidence="2" key="1">
    <citation type="journal article" date="2018" name="BMC Genomics">
        <title>Genomic insights into host adaptation between the wheat stripe rust pathogen (Puccinia striiformis f. sp. tritici) and the barley stripe rust pathogen (Puccinia striiformis f. sp. hordei).</title>
        <authorList>
            <person name="Xia C."/>
            <person name="Wang M."/>
            <person name="Yin C."/>
            <person name="Cornejo O.E."/>
            <person name="Hulbert S.H."/>
            <person name="Chen X."/>
        </authorList>
    </citation>
    <scope>NUCLEOTIDE SEQUENCE [LARGE SCALE GENOMIC DNA]</scope>
    <source>
        <strain evidence="2">93-210</strain>
    </source>
</reference>
<gene>
    <name evidence="1" type="ORF">MJO28_014811</name>
</gene>
<accession>A0ACC0DRE3</accession>
<comment type="caution">
    <text evidence="1">The sequence shown here is derived from an EMBL/GenBank/DDBJ whole genome shotgun (WGS) entry which is preliminary data.</text>
</comment>
<name>A0ACC0DRE3_9BASI</name>
<evidence type="ECO:0000313" key="1">
    <source>
        <dbReference type="EMBL" id="KAI7937891.1"/>
    </source>
</evidence>
<protein>
    <submittedName>
        <fullName evidence="1">Uncharacterized protein</fullName>
    </submittedName>
</protein>
<dbReference type="EMBL" id="CM045880">
    <property type="protein sequence ID" value="KAI7937891.1"/>
    <property type="molecule type" value="Genomic_DNA"/>
</dbReference>
<evidence type="ECO:0000313" key="2">
    <source>
        <dbReference type="Proteomes" id="UP001060170"/>
    </source>
</evidence>
<reference evidence="2" key="2">
    <citation type="journal article" date="2018" name="Mol. Plant Microbe Interact.">
        <title>Genome sequence resources for the wheat stripe rust pathogen (Puccinia striiformis f. sp. tritici) and the barley stripe rust pathogen (Puccinia striiformis f. sp. hordei).</title>
        <authorList>
            <person name="Xia C."/>
            <person name="Wang M."/>
            <person name="Yin C."/>
            <person name="Cornejo O.E."/>
            <person name="Hulbert S.H."/>
            <person name="Chen X."/>
        </authorList>
    </citation>
    <scope>NUCLEOTIDE SEQUENCE [LARGE SCALE GENOMIC DNA]</scope>
    <source>
        <strain evidence="2">93-210</strain>
    </source>
</reference>